<dbReference type="EMBL" id="JAACJO010000022">
    <property type="protein sequence ID" value="KAF5347916.1"/>
    <property type="molecule type" value="Genomic_DNA"/>
</dbReference>
<dbReference type="PANTHER" id="PTHR31859:SF1">
    <property type="entry name" value="TETRATRICOPEPTIDE REPEAT PROTEIN 39C"/>
    <property type="match status" value="1"/>
</dbReference>
<dbReference type="PANTHER" id="PTHR31859">
    <property type="entry name" value="TETRATRICOPEPTIDE REPEAT PROTEIN 39 FAMILY MEMBER"/>
    <property type="match status" value="1"/>
</dbReference>
<dbReference type="InterPro" id="IPR011990">
    <property type="entry name" value="TPR-like_helical_dom_sf"/>
</dbReference>
<dbReference type="GO" id="GO:0005741">
    <property type="term" value="C:mitochondrial outer membrane"/>
    <property type="evidence" value="ECO:0007669"/>
    <property type="project" value="TreeGrafter"/>
</dbReference>
<keyword evidence="2" id="KW-0472">Membrane</keyword>
<evidence type="ECO:0000256" key="1">
    <source>
        <dbReference type="SAM" id="MobiDB-lite"/>
    </source>
</evidence>
<dbReference type="Pfam" id="PF10300">
    <property type="entry name" value="Iml2-TPR_39"/>
    <property type="match status" value="1"/>
</dbReference>
<dbReference type="InterPro" id="IPR019412">
    <property type="entry name" value="IML2/TPR_39"/>
</dbReference>
<name>A0A8H5CTS0_9AGAR</name>
<feature type="transmembrane region" description="Helical" evidence="2">
    <location>
        <begin position="232"/>
        <end position="251"/>
    </location>
</feature>
<dbReference type="SUPFAM" id="SSF48452">
    <property type="entry name" value="TPR-like"/>
    <property type="match status" value="1"/>
</dbReference>
<gene>
    <name evidence="3" type="ORF">D9756_010118</name>
</gene>
<organism evidence="3 4">
    <name type="scientific">Leucocoprinus leucothites</name>
    <dbReference type="NCBI Taxonomy" id="201217"/>
    <lineage>
        <taxon>Eukaryota</taxon>
        <taxon>Fungi</taxon>
        <taxon>Dikarya</taxon>
        <taxon>Basidiomycota</taxon>
        <taxon>Agaricomycotina</taxon>
        <taxon>Agaricomycetes</taxon>
        <taxon>Agaricomycetidae</taxon>
        <taxon>Agaricales</taxon>
        <taxon>Agaricineae</taxon>
        <taxon>Agaricaceae</taxon>
        <taxon>Leucocoprinus</taxon>
    </lineage>
</organism>
<feature type="compositionally biased region" description="Low complexity" evidence="1">
    <location>
        <begin position="530"/>
        <end position="542"/>
    </location>
</feature>
<dbReference type="GO" id="GO:0005829">
    <property type="term" value="C:cytosol"/>
    <property type="evidence" value="ECO:0007669"/>
    <property type="project" value="TreeGrafter"/>
</dbReference>
<feature type="region of interest" description="Disordered" evidence="1">
    <location>
        <begin position="179"/>
        <end position="199"/>
    </location>
</feature>
<comment type="caution">
    <text evidence="3">The sequence shown here is derived from an EMBL/GenBank/DDBJ whole genome shotgun (WGS) entry which is preliminary data.</text>
</comment>
<evidence type="ECO:0000256" key="2">
    <source>
        <dbReference type="SAM" id="Phobius"/>
    </source>
</evidence>
<keyword evidence="4" id="KW-1185">Reference proteome</keyword>
<evidence type="ECO:0008006" key="5">
    <source>
        <dbReference type="Google" id="ProtNLM"/>
    </source>
</evidence>
<keyword evidence="2" id="KW-1133">Transmembrane helix</keyword>
<evidence type="ECO:0000313" key="4">
    <source>
        <dbReference type="Proteomes" id="UP000559027"/>
    </source>
</evidence>
<protein>
    <recommendedName>
        <fullName evidence="5">Mitochondrial outer membrane protein IML2</fullName>
    </recommendedName>
</protein>
<sequence length="696" mass="76707">MDHNLEVDALNSANNGFNKLFQNDVAGAKELFNGHDDPFHQLGLGVCAFLEAALGMETQAIEEANRCLTFAEAGTRKYTNTRQQVENHRFHPGVEWEILNADAVVLLGLCHALSETYMGYLQCLYSLNSAHSKFTKLFKAVFPNGVDSYLPSPPETPAAVSRQSSFNASVSYSSASSAATSTSTLPAPPETAPSPKRGFFSRLTTASTPALTAAHHRPHLHPAKPDGPVDDLVIAGTAFGYGLFNLIFSLLPKRIQSVVGFFGFKHDRKLALKALAIAAARNDTHSVFAGLVLMTYLGVILLMSGYQANEAKIVNEYKELVDRLYDRFPHGSLWILNKAKILRMTHDPDGTIRVLQEGLNPERPWSFAQADSLIVFELAWTLLGQRQYDEAAAMFLRMTELNTWSHATYYFIAGGCHWSLGDHDKAQKLFDAIPGLMAKKIGGKGLPTEVFLKKKIAFYKAKQRRLGKDEERFVEAITISPAEELAIFWNTHARISENVALIHIREWCSTTPTPTVSSPLASPPVPPTPTTSERSSPTPVSSMTPLTLPVLDTPDEFALRSLLLGIVHRTVKSYDASRAFLADAYEYQDKIENSTWIGGIAMFELAVLDLKEADAFETASRTPEGSLLQVPGAVNGAEAKNEKVLDKWRNAIKDASSNLDRVMQLATNSTDLSSRLDTRVNLLRDEIEAKKDVLKI</sequence>
<feature type="region of interest" description="Disordered" evidence="1">
    <location>
        <begin position="513"/>
        <end position="545"/>
    </location>
</feature>
<evidence type="ECO:0000313" key="3">
    <source>
        <dbReference type="EMBL" id="KAF5347916.1"/>
    </source>
</evidence>
<accession>A0A8H5CTS0</accession>
<keyword evidence="2" id="KW-0812">Transmembrane</keyword>
<proteinExistence type="predicted"/>
<dbReference type="Gene3D" id="1.25.40.10">
    <property type="entry name" value="Tetratricopeptide repeat domain"/>
    <property type="match status" value="1"/>
</dbReference>
<dbReference type="AlphaFoldDB" id="A0A8H5CTS0"/>
<dbReference type="Proteomes" id="UP000559027">
    <property type="component" value="Unassembled WGS sequence"/>
</dbReference>
<feature type="transmembrane region" description="Helical" evidence="2">
    <location>
        <begin position="287"/>
        <end position="306"/>
    </location>
</feature>
<reference evidence="3 4" key="1">
    <citation type="journal article" date="2020" name="ISME J.">
        <title>Uncovering the hidden diversity of litter-decomposition mechanisms in mushroom-forming fungi.</title>
        <authorList>
            <person name="Floudas D."/>
            <person name="Bentzer J."/>
            <person name="Ahren D."/>
            <person name="Johansson T."/>
            <person name="Persson P."/>
            <person name="Tunlid A."/>
        </authorList>
    </citation>
    <scope>NUCLEOTIDE SEQUENCE [LARGE SCALE GENOMIC DNA]</scope>
    <source>
        <strain evidence="3 4">CBS 146.42</strain>
    </source>
</reference>
<dbReference type="OrthoDB" id="2154985at2759"/>
<dbReference type="GO" id="GO:0005634">
    <property type="term" value="C:nucleus"/>
    <property type="evidence" value="ECO:0007669"/>
    <property type="project" value="TreeGrafter"/>
</dbReference>